<accession>A0A1C0TS25</accession>
<comment type="caution">
    <text evidence="3">The sequence shown here is derived from an EMBL/GenBank/DDBJ whole genome shotgun (WGS) entry which is preliminary data.</text>
</comment>
<dbReference type="InterPro" id="IPR005654">
    <property type="entry name" value="ATPase_AFG1-like"/>
</dbReference>
<dbReference type="PANTHER" id="PTHR12169">
    <property type="entry name" value="ATPASE N2B"/>
    <property type="match status" value="1"/>
</dbReference>
<dbReference type="Pfam" id="PF03969">
    <property type="entry name" value="AFG1_ATPase"/>
    <property type="match status" value="2"/>
</dbReference>
<evidence type="ECO:0000256" key="1">
    <source>
        <dbReference type="ARBA" id="ARBA00022741"/>
    </source>
</evidence>
<name>A0A1C0TS25_9GAMM</name>
<dbReference type="SUPFAM" id="SSF52540">
    <property type="entry name" value="P-loop containing nucleoside triphosphate hydrolases"/>
    <property type="match status" value="1"/>
</dbReference>
<dbReference type="Gene3D" id="3.40.50.300">
    <property type="entry name" value="P-loop containing nucleotide triphosphate hydrolases"/>
    <property type="match status" value="1"/>
</dbReference>
<dbReference type="InterPro" id="IPR027417">
    <property type="entry name" value="P-loop_NTPase"/>
</dbReference>
<organism evidence="3 4">
    <name type="scientific">Pseudoalteromonas luteoviolacea</name>
    <dbReference type="NCBI Taxonomy" id="43657"/>
    <lineage>
        <taxon>Bacteria</taxon>
        <taxon>Pseudomonadati</taxon>
        <taxon>Pseudomonadota</taxon>
        <taxon>Gammaproteobacteria</taxon>
        <taxon>Alteromonadales</taxon>
        <taxon>Pseudoalteromonadaceae</taxon>
        <taxon>Pseudoalteromonas</taxon>
    </lineage>
</organism>
<dbReference type="AlphaFoldDB" id="A0A1C0TS25"/>
<dbReference type="GO" id="GO:0016887">
    <property type="term" value="F:ATP hydrolysis activity"/>
    <property type="evidence" value="ECO:0007669"/>
    <property type="project" value="InterPro"/>
</dbReference>
<dbReference type="GO" id="GO:0051301">
    <property type="term" value="P:cell division"/>
    <property type="evidence" value="ECO:0007669"/>
    <property type="project" value="TreeGrafter"/>
</dbReference>
<keyword evidence="1" id="KW-0547">Nucleotide-binding</keyword>
<dbReference type="Proteomes" id="UP000093366">
    <property type="component" value="Unassembled WGS sequence"/>
</dbReference>
<dbReference type="GO" id="GO:0032153">
    <property type="term" value="C:cell division site"/>
    <property type="evidence" value="ECO:0007669"/>
    <property type="project" value="TreeGrafter"/>
</dbReference>
<dbReference type="GO" id="GO:0005737">
    <property type="term" value="C:cytoplasm"/>
    <property type="evidence" value="ECO:0007669"/>
    <property type="project" value="TreeGrafter"/>
</dbReference>
<reference evidence="4" key="1">
    <citation type="submission" date="2016-07" db="EMBL/GenBank/DDBJ databases">
        <authorList>
            <person name="Florea S."/>
            <person name="Webb J.S."/>
            <person name="Jaromczyk J."/>
            <person name="Schardl C.L."/>
        </authorList>
    </citation>
    <scope>NUCLEOTIDE SEQUENCE [LARGE SCALE GENOMIC DNA]</scope>
    <source>
        <strain evidence="4">IPB1</strain>
    </source>
</reference>
<sequence length="360" mass="41184">MYTIQTKYEQLVSEGSLTSDNAQSEAILKLDQLLLQLEQSQVSKGIYLYGPVGRGKSFLMDLFFKAVKSKKKKRLHFHHFMAQIHQQLKEIQGTKNPLQKIAKIWAKTTKVLCFDEFFVKDIGDAMILAGLLDAFIKSGIIFVTTSNSHPTELYKNGLQRSRFEPTIDLLLKHCHVVGLSGEIDHRFRHGFQSHFYFNDNQEMFDSLFTQASGSRHHSNIELLGRTVPINGSSPSALLFEFMSLCSSPRATADYIELANRYDVIFVQSVPKMGCTPTQSQLTQGVEDGYIRQTSMIQTSRLDDEARRFIALIDEFYDRKKLVVISANCPLETLYVGEQLSFEFERTKSRLVEMQSWHLTI</sequence>
<keyword evidence="2" id="KW-0067">ATP-binding</keyword>
<protein>
    <submittedName>
        <fullName evidence="3">ATPase</fullName>
    </submittedName>
</protein>
<evidence type="ECO:0000256" key="2">
    <source>
        <dbReference type="ARBA" id="ARBA00022840"/>
    </source>
</evidence>
<evidence type="ECO:0000313" key="3">
    <source>
        <dbReference type="EMBL" id="OCQ22049.1"/>
    </source>
</evidence>
<proteinExistence type="predicted"/>
<dbReference type="EMBL" id="MAUJ01000002">
    <property type="protein sequence ID" value="OCQ22049.1"/>
    <property type="molecule type" value="Genomic_DNA"/>
</dbReference>
<dbReference type="PANTHER" id="PTHR12169:SF6">
    <property type="entry name" value="AFG1-LIKE ATPASE"/>
    <property type="match status" value="1"/>
</dbReference>
<gene>
    <name evidence="3" type="ORF">A7985_09625</name>
</gene>
<dbReference type="RefSeq" id="WP_065790254.1">
    <property type="nucleotide sequence ID" value="NZ_MAUJ01000002.1"/>
</dbReference>
<dbReference type="OrthoDB" id="9774491at2"/>
<dbReference type="NCBIfam" id="NF040713">
    <property type="entry name" value="ZapE"/>
    <property type="match status" value="1"/>
</dbReference>
<dbReference type="GO" id="GO:0005524">
    <property type="term" value="F:ATP binding"/>
    <property type="evidence" value="ECO:0007669"/>
    <property type="project" value="UniProtKB-KW"/>
</dbReference>
<evidence type="ECO:0000313" key="4">
    <source>
        <dbReference type="Proteomes" id="UP000093366"/>
    </source>
</evidence>